<evidence type="ECO:0000313" key="1">
    <source>
        <dbReference type="EMBL" id="UOF79692.1"/>
    </source>
</evidence>
<keyword evidence="2" id="KW-1185">Reference proteome</keyword>
<dbReference type="Proteomes" id="UP000830067">
    <property type="component" value="Segment"/>
</dbReference>
<sequence length="325" mass="37825">MPMRQTTLVPYKGNAIIRNSWQAPYYLTRYVTPRMRFAAGVLQAAWRRRQQIKRAYNVVRRGVKRYKMSKIGKRMVAGTRAASKVRGERSAESSDAVFIEHQTLHARLMTYPEYRTTGVLGSRDQYTILLKGWKICRQFHFVNPAPDSEAPQIGGPIIMHWALVQQKRTQESDTTLIGDLKDRFFRNNSTDDDKYSSFVNAVPLSEWKAIFNCNPMNPDGEFKVLTHLRHRLQAPARNAGLFVTNGSVNPKEAIWEIRKYIKVNRKQTFGKLDSYVPNHPIYEVYWYSTQTPQDAPDLNMNGTYVRTFAEHQVYYDQNVDIKRHL</sequence>
<name>A0ABY4CDE0_9VIRU</name>
<proteinExistence type="predicted"/>
<organism evidence="1 2">
    <name type="scientific">Circoviridae sp</name>
    <dbReference type="NCBI Taxonomy" id="1954248"/>
    <lineage>
        <taxon>Viruses</taxon>
        <taxon>Monodnaviria</taxon>
        <taxon>Shotokuvirae</taxon>
        <taxon>Cressdnaviricota</taxon>
        <taxon>Arfiviricetes</taxon>
        <taxon>Rohanvirales</taxon>
        <taxon>Nenyaviridae</taxon>
        <taxon>Galvornvirus</taxon>
        <taxon>Galvornvirus isengard</taxon>
    </lineage>
</organism>
<dbReference type="EMBL" id="MW202635">
    <property type="protein sequence ID" value="UOF79692.1"/>
    <property type="molecule type" value="Genomic_DNA"/>
</dbReference>
<protein>
    <submittedName>
        <fullName evidence="1">Capsid protein</fullName>
    </submittedName>
</protein>
<evidence type="ECO:0000313" key="2">
    <source>
        <dbReference type="Proteomes" id="UP000830067"/>
    </source>
</evidence>
<accession>A0ABY4CDE0</accession>
<reference evidence="1" key="1">
    <citation type="submission" date="2020-10" db="EMBL/GenBank/DDBJ databases">
        <authorList>
            <person name="Malki K."/>
            <person name="Breitbart M."/>
        </authorList>
    </citation>
    <scope>NUCLEOTIDE SEQUENCE</scope>
    <source>
        <strain evidence="1">Ctk92474</strain>
    </source>
</reference>